<dbReference type="Proteomes" id="UP000248616">
    <property type="component" value="Unassembled WGS sequence"/>
</dbReference>
<evidence type="ECO:0000313" key="6">
    <source>
        <dbReference type="Proteomes" id="UP000248616"/>
    </source>
</evidence>
<dbReference type="PANTHER" id="PTHR43537">
    <property type="entry name" value="TRANSCRIPTIONAL REGULATOR, GNTR FAMILY"/>
    <property type="match status" value="1"/>
</dbReference>
<dbReference type="SUPFAM" id="SSF48008">
    <property type="entry name" value="GntR ligand-binding domain-like"/>
    <property type="match status" value="1"/>
</dbReference>
<organism evidence="5 6">
    <name type="scientific">Mesorhizobium kowhaii</name>
    <dbReference type="NCBI Taxonomy" id="1300272"/>
    <lineage>
        <taxon>Bacteria</taxon>
        <taxon>Pseudomonadati</taxon>
        <taxon>Pseudomonadota</taxon>
        <taxon>Alphaproteobacteria</taxon>
        <taxon>Hyphomicrobiales</taxon>
        <taxon>Phyllobacteriaceae</taxon>
        <taxon>Mesorhizobium</taxon>
    </lineage>
</organism>
<dbReference type="GO" id="GO:0003700">
    <property type="term" value="F:DNA-binding transcription factor activity"/>
    <property type="evidence" value="ECO:0007669"/>
    <property type="project" value="InterPro"/>
</dbReference>
<dbReference type="CDD" id="cd07377">
    <property type="entry name" value="WHTH_GntR"/>
    <property type="match status" value="1"/>
</dbReference>
<dbReference type="Pfam" id="PF00392">
    <property type="entry name" value="GntR"/>
    <property type="match status" value="1"/>
</dbReference>
<dbReference type="GO" id="GO:0003677">
    <property type="term" value="F:DNA binding"/>
    <property type="evidence" value="ECO:0007669"/>
    <property type="project" value="UniProtKB-KW"/>
</dbReference>
<dbReference type="Pfam" id="PF07729">
    <property type="entry name" value="FCD"/>
    <property type="match status" value="1"/>
</dbReference>
<evidence type="ECO:0000256" key="3">
    <source>
        <dbReference type="ARBA" id="ARBA00023163"/>
    </source>
</evidence>
<keyword evidence="6" id="KW-1185">Reference proteome</keyword>
<accession>A0A2W7C6V1</accession>
<keyword evidence="2" id="KW-0238">DNA-binding</keyword>
<evidence type="ECO:0000256" key="2">
    <source>
        <dbReference type="ARBA" id="ARBA00023125"/>
    </source>
</evidence>
<dbReference type="EMBL" id="MZXV01000032">
    <property type="protein sequence ID" value="PZV38081.1"/>
    <property type="molecule type" value="Genomic_DNA"/>
</dbReference>
<reference evidence="6" key="1">
    <citation type="submission" date="2017-03" db="EMBL/GenBank/DDBJ databases">
        <authorList>
            <person name="Safronova V.I."/>
            <person name="Sazanova A.L."/>
            <person name="Chirak E.R."/>
        </authorList>
    </citation>
    <scope>NUCLEOTIDE SEQUENCE [LARGE SCALE GENOMIC DNA]</scope>
    <source>
        <strain evidence="6">Ach-343</strain>
    </source>
</reference>
<protein>
    <submittedName>
        <fullName evidence="5">GntR family transcriptional regulator</fullName>
    </submittedName>
</protein>
<feature type="domain" description="HTH gntR-type" evidence="4">
    <location>
        <begin position="17"/>
        <end position="85"/>
    </location>
</feature>
<evidence type="ECO:0000256" key="1">
    <source>
        <dbReference type="ARBA" id="ARBA00023015"/>
    </source>
</evidence>
<evidence type="ECO:0000259" key="4">
    <source>
        <dbReference type="PROSITE" id="PS50949"/>
    </source>
</evidence>
<keyword evidence="3" id="KW-0804">Transcription</keyword>
<dbReference type="PRINTS" id="PR00035">
    <property type="entry name" value="HTHGNTR"/>
</dbReference>
<dbReference type="InterPro" id="IPR000524">
    <property type="entry name" value="Tscrpt_reg_HTH_GntR"/>
</dbReference>
<dbReference type="PROSITE" id="PS50949">
    <property type="entry name" value="HTH_GNTR"/>
    <property type="match status" value="1"/>
</dbReference>
<sequence>MTEISKKAPGDTTTRRPRVMPDVTKAMASDIFSGRYPAGSSLPTENELGVEYGVSRTVIREALKVLAAKGLVLSRPRVGTIVCNEDDWNIIDPQVLAWHAPHALDDKLFDAILETRRAIEPLVAELAATRATLQEIADLEAAWRGMAGAGEDLVMFSRSDIAFHQIVYAASHNPIFRQIGNLIDTGLKFSLEATATISLDRRMEAVAAHREVVEALRMRDAEAARGAANKILDLAARDLVSAKKLKNN</sequence>
<dbReference type="SMART" id="SM00895">
    <property type="entry name" value="FCD"/>
    <property type="match status" value="1"/>
</dbReference>
<dbReference type="SMART" id="SM00345">
    <property type="entry name" value="HTH_GNTR"/>
    <property type="match status" value="1"/>
</dbReference>
<dbReference type="PANTHER" id="PTHR43537:SF44">
    <property type="entry name" value="GNTR FAMILY REGULATORY PROTEIN"/>
    <property type="match status" value="1"/>
</dbReference>
<dbReference type="SUPFAM" id="SSF46785">
    <property type="entry name" value="Winged helix' DNA-binding domain"/>
    <property type="match status" value="1"/>
</dbReference>
<dbReference type="InterPro" id="IPR008920">
    <property type="entry name" value="TF_FadR/GntR_C"/>
</dbReference>
<keyword evidence="1" id="KW-0805">Transcription regulation</keyword>
<dbReference type="AlphaFoldDB" id="A0A2W7C6V1"/>
<dbReference type="Gene3D" id="1.20.120.530">
    <property type="entry name" value="GntR ligand-binding domain-like"/>
    <property type="match status" value="1"/>
</dbReference>
<dbReference type="InterPro" id="IPR036388">
    <property type="entry name" value="WH-like_DNA-bd_sf"/>
</dbReference>
<dbReference type="Gene3D" id="1.10.10.10">
    <property type="entry name" value="Winged helix-like DNA-binding domain superfamily/Winged helix DNA-binding domain"/>
    <property type="match status" value="1"/>
</dbReference>
<gene>
    <name evidence="5" type="ORF">B5V02_14815</name>
</gene>
<dbReference type="InterPro" id="IPR036390">
    <property type="entry name" value="WH_DNA-bd_sf"/>
</dbReference>
<comment type="caution">
    <text evidence="5">The sequence shown here is derived from an EMBL/GenBank/DDBJ whole genome shotgun (WGS) entry which is preliminary data.</text>
</comment>
<name>A0A2W7C6V1_9HYPH</name>
<proteinExistence type="predicted"/>
<evidence type="ECO:0000313" key="5">
    <source>
        <dbReference type="EMBL" id="PZV38081.1"/>
    </source>
</evidence>
<dbReference type="InterPro" id="IPR011711">
    <property type="entry name" value="GntR_C"/>
</dbReference>